<keyword evidence="4" id="KW-1185">Reference proteome</keyword>
<feature type="region of interest" description="Disordered" evidence="2">
    <location>
        <begin position="195"/>
        <end position="280"/>
    </location>
</feature>
<dbReference type="Proteomes" id="UP000224317">
    <property type="component" value="Unassembled WGS sequence"/>
</dbReference>
<dbReference type="EMBL" id="PDYH01000060">
    <property type="protein sequence ID" value="PHU38970.1"/>
    <property type="molecule type" value="Genomic_DNA"/>
</dbReference>
<sequence>MHNKELLEEEEEENLEEEEKVVKKALARVATIYHLKEDGTVVKINRTITEDEDGNIAVEDIEEEIGEMIDGEFYLTHMEPVEYDLCHINIEYSKEIEKIENLNGTESMKTTLNTNFTIGAGESIMSIEHSSDISDIISKIDFGDTVNSGVDIVASIDIDGNISIESAVAREPEHIESEIKLFEKAEMDFEFDVEYSEEETLDGSEEETDSNTDEDAVPLDDAIVKEELAVVEEEAEEADEAATDINIEPDNDSSEESTDSSSDESSASSSSDENSNSDIK</sequence>
<accession>A0A2G3E712</accession>
<keyword evidence="1" id="KW-0175">Coiled coil</keyword>
<feature type="compositionally biased region" description="Low complexity" evidence="2">
    <location>
        <begin position="263"/>
        <end position="280"/>
    </location>
</feature>
<evidence type="ECO:0000256" key="1">
    <source>
        <dbReference type="SAM" id="Coils"/>
    </source>
</evidence>
<evidence type="ECO:0000313" key="4">
    <source>
        <dbReference type="Proteomes" id="UP000224317"/>
    </source>
</evidence>
<proteinExistence type="predicted"/>
<name>A0A2G3E712_9FIRM</name>
<evidence type="ECO:0000256" key="2">
    <source>
        <dbReference type="SAM" id="MobiDB-lite"/>
    </source>
</evidence>
<reference evidence="3" key="1">
    <citation type="submission" date="2017-10" db="EMBL/GenBank/DDBJ databases">
        <title>Resolving the taxonomy of Roseburia spp., Eubacterium rectale and Agathobacter spp. through phylogenomic analysis.</title>
        <authorList>
            <person name="Sheridan P.O."/>
            <person name="Walker A.W."/>
            <person name="Duncan S.H."/>
            <person name="Scott K.P."/>
            <person name="Toole P.W.O."/>
            <person name="Luis P."/>
            <person name="Flint H.J."/>
        </authorList>
    </citation>
    <scope>NUCLEOTIDE SEQUENCE [LARGE SCALE GENOMIC DNA]</scope>
    <source>
        <strain evidence="3">JK10</strain>
    </source>
</reference>
<dbReference type="RefSeq" id="WP_099413954.1">
    <property type="nucleotide sequence ID" value="NZ_PDYH01000060.1"/>
</dbReference>
<feature type="coiled-coil region" evidence="1">
    <location>
        <begin position="1"/>
        <end position="28"/>
    </location>
</feature>
<organism evidence="3 4">
    <name type="scientific">Pseudobutyrivibrio ruminis</name>
    <dbReference type="NCBI Taxonomy" id="46206"/>
    <lineage>
        <taxon>Bacteria</taxon>
        <taxon>Bacillati</taxon>
        <taxon>Bacillota</taxon>
        <taxon>Clostridia</taxon>
        <taxon>Lachnospirales</taxon>
        <taxon>Lachnospiraceae</taxon>
        <taxon>Pseudobutyrivibrio</taxon>
    </lineage>
</organism>
<feature type="compositionally biased region" description="Acidic residues" evidence="2">
    <location>
        <begin position="229"/>
        <end position="262"/>
    </location>
</feature>
<comment type="caution">
    <text evidence="3">The sequence shown here is derived from an EMBL/GenBank/DDBJ whole genome shotgun (WGS) entry which is preliminary data.</text>
</comment>
<dbReference type="AlphaFoldDB" id="A0A2G3E712"/>
<gene>
    <name evidence="3" type="ORF">CSX00_12925</name>
</gene>
<evidence type="ECO:0000313" key="3">
    <source>
        <dbReference type="EMBL" id="PHU38970.1"/>
    </source>
</evidence>
<feature type="compositionally biased region" description="Acidic residues" evidence="2">
    <location>
        <begin position="195"/>
        <end position="218"/>
    </location>
</feature>
<protein>
    <submittedName>
        <fullName evidence="3">Uncharacterized protein</fullName>
    </submittedName>
</protein>